<organism evidence="1 2">
    <name type="scientific">Flavobacterium pectinovorum</name>
    <dbReference type="NCBI Taxonomy" id="29533"/>
    <lineage>
        <taxon>Bacteria</taxon>
        <taxon>Pseudomonadati</taxon>
        <taxon>Bacteroidota</taxon>
        <taxon>Flavobacteriia</taxon>
        <taxon>Flavobacteriales</taxon>
        <taxon>Flavobacteriaceae</taxon>
        <taxon>Flavobacterium</taxon>
    </lineage>
</organism>
<gene>
    <name evidence="1" type="ORF">EAH81_17880</name>
</gene>
<evidence type="ECO:0000313" key="1">
    <source>
        <dbReference type="EMBL" id="TPG37802.1"/>
    </source>
</evidence>
<reference evidence="1 2" key="1">
    <citation type="journal article" date="2019" name="Environ. Microbiol.">
        <title>Species interactions and distinct microbial communities in high Arctic permafrost affected cryosols are associated with the CH4 and CO2 gas fluxes.</title>
        <authorList>
            <person name="Altshuler I."/>
            <person name="Hamel J."/>
            <person name="Turney S."/>
            <person name="Magnuson E."/>
            <person name="Levesque R."/>
            <person name="Greer C."/>
            <person name="Whyte L.G."/>
        </authorList>
    </citation>
    <scope>NUCLEOTIDE SEQUENCE [LARGE SCALE GENOMIC DNA]</scope>
    <source>
        <strain evidence="1 2">42</strain>
    </source>
</reference>
<dbReference type="Proteomes" id="UP000319700">
    <property type="component" value="Unassembled WGS sequence"/>
</dbReference>
<dbReference type="AlphaFoldDB" id="A0A502ELE1"/>
<dbReference type="Pfam" id="PF22028">
    <property type="entry name" value="DUF6934"/>
    <property type="match status" value="1"/>
</dbReference>
<dbReference type="OrthoDB" id="1343312at2"/>
<dbReference type="EMBL" id="RCZH01000012">
    <property type="protein sequence ID" value="TPG37802.1"/>
    <property type="molecule type" value="Genomic_DNA"/>
</dbReference>
<comment type="caution">
    <text evidence="1">The sequence shown here is derived from an EMBL/GenBank/DDBJ whole genome shotgun (WGS) entry which is preliminary data.</text>
</comment>
<evidence type="ECO:0000313" key="2">
    <source>
        <dbReference type="Proteomes" id="UP000319700"/>
    </source>
</evidence>
<proteinExistence type="predicted"/>
<sequence length="186" mass="21544">MEDLINSSYDFELVDNNLTNIKYDFVSSGKRQILKRVALRQYEAFGLEKYYNLGFGNLSIDEYGNEKISDMSRENNLGDKDKVLQTVFICALDFLSISPNSIVTFYGNTFSKHRLYKISLNKNLLALQKYFIVKGGIIKDLKVKETIKGKDVLSRINIDNIIYEPYAPNNSRDYNFITFELIETLK</sequence>
<name>A0A502ELE1_9FLAO</name>
<dbReference type="RefSeq" id="WP_140509526.1">
    <property type="nucleotide sequence ID" value="NZ_RCZH01000012.1"/>
</dbReference>
<dbReference type="InterPro" id="IPR053865">
    <property type="entry name" value="DUF6934"/>
</dbReference>
<protein>
    <submittedName>
        <fullName evidence="1">Uncharacterized protein</fullName>
    </submittedName>
</protein>
<keyword evidence="2" id="KW-1185">Reference proteome</keyword>
<accession>A0A502ELE1</accession>